<organism evidence="3 4">
    <name type="scientific">Gluconobacter cerevisiae</name>
    <dbReference type="NCBI Taxonomy" id="1379734"/>
    <lineage>
        <taxon>Bacteria</taxon>
        <taxon>Pseudomonadati</taxon>
        <taxon>Pseudomonadota</taxon>
        <taxon>Alphaproteobacteria</taxon>
        <taxon>Acetobacterales</taxon>
        <taxon>Acetobacteraceae</taxon>
        <taxon>Gluconobacter</taxon>
    </lineage>
</organism>
<dbReference type="RefSeq" id="WP_194255613.1">
    <property type="nucleotide sequence ID" value="NZ_JABCQO010000008.1"/>
</dbReference>
<dbReference type="Pfam" id="PF03869">
    <property type="entry name" value="Arc"/>
    <property type="match status" value="1"/>
</dbReference>
<gene>
    <name evidence="3" type="ORF">HKD21_10330</name>
</gene>
<dbReference type="InterPro" id="IPR005569">
    <property type="entry name" value="Arc_DNA-bd_dom"/>
</dbReference>
<evidence type="ECO:0000256" key="1">
    <source>
        <dbReference type="SAM" id="MobiDB-lite"/>
    </source>
</evidence>
<dbReference type="Gene3D" id="1.10.1220.10">
    <property type="entry name" value="Met repressor-like"/>
    <property type="match status" value="1"/>
</dbReference>
<dbReference type="SUPFAM" id="SSF47598">
    <property type="entry name" value="Ribbon-helix-helix"/>
    <property type="match status" value="1"/>
</dbReference>
<protein>
    <submittedName>
        <fullName evidence="3">Arc family DNA-binding protein</fullName>
    </submittedName>
</protein>
<evidence type="ECO:0000313" key="4">
    <source>
        <dbReference type="Proteomes" id="UP000630952"/>
    </source>
</evidence>
<evidence type="ECO:0000313" key="3">
    <source>
        <dbReference type="EMBL" id="MBF0877241.1"/>
    </source>
</evidence>
<comment type="caution">
    <text evidence="3">The sequence shown here is derived from an EMBL/GenBank/DDBJ whole genome shotgun (WGS) entry which is preliminary data.</text>
</comment>
<keyword evidence="4" id="KW-1185">Reference proteome</keyword>
<sequence>MTKNESQIHVRVPDDLKSHLEESAKNSGRSLNAEVVKRLEASVSLDAIPTNMAEFDAQYLEAAEMYVMVADDASVMRLLSKRFLNREK</sequence>
<reference evidence="3 4" key="2">
    <citation type="submission" date="2020-11" db="EMBL/GenBank/DDBJ databases">
        <title>Description of novel Gluconobacter species.</title>
        <authorList>
            <person name="Cleenwerck I."/>
            <person name="Cnockaert M."/>
            <person name="Borremans W."/>
            <person name="Wieme A.D."/>
            <person name="De Vuyst L."/>
            <person name="Vandamme P."/>
        </authorList>
    </citation>
    <scope>NUCLEOTIDE SEQUENCE [LARGE SCALE GENOMIC DNA]</scope>
    <source>
        <strain evidence="3 4">LMG 27748</strain>
    </source>
</reference>
<name>A0ABR9YF77_9PROT</name>
<dbReference type="GO" id="GO:0003677">
    <property type="term" value="F:DNA binding"/>
    <property type="evidence" value="ECO:0007669"/>
    <property type="project" value="UniProtKB-KW"/>
</dbReference>
<feature type="domain" description="Arc-like DNA binding" evidence="2">
    <location>
        <begin position="6"/>
        <end position="44"/>
    </location>
</feature>
<evidence type="ECO:0000259" key="2">
    <source>
        <dbReference type="Pfam" id="PF03869"/>
    </source>
</evidence>
<keyword evidence="3" id="KW-0238">DNA-binding</keyword>
<dbReference type="Proteomes" id="UP000630952">
    <property type="component" value="Unassembled WGS sequence"/>
</dbReference>
<reference evidence="4" key="1">
    <citation type="submission" date="2020-04" db="EMBL/GenBank/DDBJ databases">
        <title>Description of novel Gluconacetobacter.</title>
        <authorList>
            <person name="Sombolestani A."/>
        </authorList>
    </citation>
    <scope>NUCLEOTIDE SEQUENCE [LARGE SCALE GENOMIC DNA]</scope>
    <source>
        <strain evidence="4">LMG 27748</strain>
    </source>
</reference>
<feature type="region of interest" description="Disordered" evidence="1">
    <location>
        <begin position="1"/>
        <end position="27"/>
    </location>
</feature>
<dbReference type="InterPro" id="IPR010985">
    <property type="entry name" value="Ribbon_hlx_hlx"/>
</dbReference>
<dbReference type="InterPro" id="IPR013321">
    <property type="entry name" value="Arc_rbn_hlx_hlx"/>
</dbReference>
<accession>A0ABR9YF77</accession>
<feature type="compositionally biased region" description="Basic and acidic residues" evidence="1">
    <location>
        <begin position="1"/>
        <end position="24"/>
    </location>
</feature>
<proteinExistence type="predicted"/>
<dbReference type="EMBL" id="JABCQO010000008">
    <property type="protein sequence ID" value="MBF0877241.1"/>
    <property type="molecule type" value="Genomic_DNA"/>
</dbReference>